<dbReference type="RefSeq" id="WP_023015347.1">
    <property type="nucleotide sequence ID" value="NZ_AXDY01000004.1"/>
</dbReference>
<accession>A0ABP2YU54</accession>
<comment type="caution">
    <text evidence="1">The sequence shown here is derived from an EMBL/GenBank/DDBJ whole genome shotgun (WGS) entry which is preliminary data.</text>
</comment>
<protein>
    <recommendedName>
        <fullName evidence="3">Pathogenicity island protein</fullName>
    </recommendedName>
</protein>
<evidence type="ECO:0008006" key="3">
    <source>
        <dbReference type="Google" id="ProtNLM"/>
    </source>
</evidence>
<keyword evidence="2" id="KW-1185">Reference proteome</keyword>
<evidence type="ECO:0000313" key="1">
    <source>
        <dbReference type="EMBL" id="ERS93592.1"/>
    </source>
</evidence>
<proteinExistence type="predicted"/>
<reference evidence="1 2" key="1">
    <citation type="journal article" date="2013" name="Genome Announc.">
        <title>Draft Genome Sequence of Staphylococcus simulans UMC-CNS-990, Isolated from a Case of Chronic Bovine Mastitis.</title>
        <authorList>
            <person name="Calcutt M.J."/>
            <person name="Foecking M.F."/>
            <person name="Hsieh H.Y."/>
            <person name="Perry J."/>
            <person name="Stewart G.C."/>
            <person name="Middleton J.R."/>
        </authorList>
    </citation>
    <scope>NUCLEOTIDE SEQUENCE [LARGE SCALE GENOMIC DNA]</scope>
    <source>
        <strain evidence="1 2">UMC-CNS-990</strain>
    </source>
</reference>
<evidence type="ECO:0000313" key="2">
    <source>
        <dbReference type="Proteomes" id="UP000017131"/>
    </source>
</evidence>
<sequence>MPRTKLQQLPTKENVALEPEQVVFKPMFARPKAISEMFGISSSTTRRIILEYEKDHKGVENMFYSLSSTLTVINIEKFEEYLSKRHKEWM</sequence>
<name>A0ABP2YU54_STASI</name>
<dbReference type="Proteomes" id="UP000017131">
    <property type="component" value="Unassembled WGS sequence"/>
</dbReference>
<gene>
    <name evidence="1" type="ORF">SSIM_05180</name>
</gene>
<dbReference type="EMBL" id="AXDY01000004">
    <property type="protein sequence ID" value="ERS93592.1"/>
    <property type="molecule type" value="Genomic_DNA"/>
</dbReference>
<organism evidence="1 2">
    <name type="scientific">Staphylococcus simulans UMC-CNS-990</name>
    <dbReference type="NCBI Taxonomy" id="1405498"/>
    <lineage>
        <taxon>Bacteria</taxon>
        <taxon>Bacillati</taxon>
        <taxon>Bacillota</taxon>
        <taxon>Bacilli</taxon>
        <taxon>Bacillales</taxon>
        <taxon>Staphylococcaceae</taxon>
        <taxon>Staphylococcus</taxon>
    </lineage>
</organism>